<protein>
    <recommendedName>
        <fullName evidence="8">Sphingomyelin phosphodiesterase 4</fullName>
    </recommendedName>
</protein>
<feature type="transmembrane region" description="Helical" evidence="5">
    <location>
        <begin position="753"/>
        <end position="771"/>
    </location>
</feature>
<sequence>MSQVDDGGRRGGLKLASGSGVWRGLFGRLCGRLSQRDTLCGEGMAALPLQQPSYLLALLKADGTNKPLFQRCHELSKAIEDYSPKELHLIFPWLMESVFGNLDGTVPGWNLRYLQGRLNPSEYAAVVDFLDPSGPMMKLVYKLQAEDFKYEFPLSYLPGPVKASIQEGNCSSGQLFSTSDSAYFVIVDRYLKYFLPTEGNVPPSPFLNACGTVSPPTPRTPSVPFTSYGGPHTSLLKRHISHQPSVNTDPAAQEIWRSETLLQLEVLQYRLGICSTQYNSASPLPGHGTFHTYQEPFTPTEEHVLMVRLLVKHLHCFSNSLKPEQALPSPSTHSHTASPLEEFKRAVISCFLQQKLYVFLQQCFSHWPLDASFRAVLETWLSYLQPWRYAGDKPFSLIDSMDRSIPDKWAPFVQDNLLMFTKLFQGFLNRALRTDLVSPKNALMVYRVAKVYSQPNLAEMIKEAERLFMEPDPMHRPRQHRVYTSPGFSSTYMSSWHSPMADTAFRVKSHVYNLEGQDCVYKQMFGSEVRNLVLKLAHLIAQAKQTAKSISDHTAEQSTGQSLMSLLGLTTYDFNTSTYGGSDLDDLGPDEIRKTDEYLERSLEYLCLVFKFSTPHLTSLAMNVGAATDENGRHQMPDCIQGENGLTLTQLGRYQIINGLRRFEIEYQGDPELQPIRSYESGLLVRLLFQISSAINQRFAGEMEALCQRDSIMGKLARYYLTYPELSQRVTSAPVTCHTFQQQRPRLSLRFLASYRTLFSLFICMVIGATLNLNPLASFLLIMIFWFLYGIVWALCTDQTKPHQA</sequence>
<evidence type="ECO:0000313" key="6">
    <source>
        <dbReference type="EMBL" id="GCC24262.1"/>
    </source>
</evidence>
<dbReference type="GO" id="GO:0050290">
    <property type="term" value="F:sphingomyelin phosphodiesterase D activity"/>
    <property type="evidence" value="ECO:0007669"/>
    <property type="project" value="InterPro"/>
</dbReference>
<evidence type="ECO:0000256" key="3">
    <source>
        <dbReference type="ARBA" id="ARBA00022989"/>
    </source>
</evidence>
<dbReference type="Pfam" id="PF14724">
    <property type="entry name" value="mit_SMPDase"/>
    <property type="match status" value="2"/>
</dbReference>
<dbReference type="AlphaFoldDB" id="A0A401S1I0"/>
<dbReference type="PANTHER" id="PTHR12988:SF6">
    <property type="entry name" value="SPHINGOMYELIN PHOSPHODIESTERASE 4"/>
    <property type="match status" value="1"/>
</dbReference>
<dbReference type="GO" id="GO:0016020">
    <property type="term" value="C:membrane"/>
    <property type="evidence" value="ECO:0007669"/>
    <property type="project" value="UniProtKB-SubCell"/>
</dbReference>
<evidence type="ECO:0000256" key="4">
    <source>
        <dbReference type="ARBA" id="ARBA00023136"/>
    </source>
</evidence>
<proteinExistence type="predicted"/>
<organism evidence="6 7">
    <name type="scientific">Chiloscyllium punctatum</name>
    <name type="common">Brownbanded bambooshark</name>
    <name type="synonym">Hemiscyllium punctatum</name>
    <dbReference type="NCBI Taxonomy" id="137246"/>
    <lineage>
        <taxon>Eukaryota</taxon>
        <taxon>Metazoa</taxon>
        <taxon>Chordata</taxon>
        <taxon>Craniata</taxon>
        <taxon>Vertebrata</taxon>
        <taxon>Chondrichthyes</taxon>
        <taxon>Elasmobranchii</taxon>
        <taxon>Galeomorphii</taxon>
        <taxon>Galeoidea</taxon>
        <taxon>Orectolobiformes</taxon>
        <taxon>Hemiscylliidae</taxon>
        <taxon>Chiloscyllium</taxon>
    </lineage>
</organism>
<dbReference type="EMBL" id="BEZZ01000052">
    <property type="protein sequence ID" value="GCC24262.1"/>
    <property type="molecule type" value="Genomic_DNA"/>
</dbReference>
<reference evidence="6 7" key="1">
    <citation type="journal article" date="2018" name="Nat. Ecol. Evol.">
        <title>Shark genomes provide insights into elasmobranch evolution and the origin of vertebrates.</title>
        <authorList>
            <person name="Hara Y"/>
            <person name="Yamaguchi K"/>
            <person name="Onimaru K"/>
            <person name="Kadota M"/>
            <person name="Koyanagi M"/>
            <person name="Keeley SD"/>
            <person name="Tatsumi K"/>
            <person name="Tanaka K"/>
            <person name="Motone F"/>
            <person name="Kageyama Y"/>
            <person name="Nozu R"/>
            <person name="Adachi N"/>
            <person name="Nishimura O"/>
            <person name="Nakagawa R"/>
            <person name="Tanegashima C"/>
            <person name="Kiyatake I"/>
            <person name="Matsumoto R"/>
            <person name="Murakumo K"/>
            <person name="Nishida K"/>
            <person name="Terakita A"/>
            <person name="Kuratani S"/>
            <person name="Sato K"/>
            <person name="Hyodo S Kuraku.S."/>
        </authorList>
    </citation>
    <scope>NUCLEOTIDE SEQUENCE [LARGE SCALE GENOMIC DNA]</scope>
</reference>
<keyword evidence="2 5" id="KW-0812">Transmembrane</keyword>
<dbReference type="STRING" id="137246.A0A401S1I0"/>
<comment type="caution">
    <text evidence="6">The sequence shown here is derived from an EMBL/GenBank/DDBJ whole genome shotgun (WGS) entry which is preliminary data.</text>
</comment>
<dbReference type="GO" id="GO:0046475">
    <property type="term" value="P:glycerophospholipid catabolic process"/>
    <property type="evidence" value="ECO:0007669"/>
    <property type="project" value="TreeGrafter"/>
</dbReference>
<dbReference type="PANTHER" id="PTHR12988">
    <property type="entry name" value="SPHINGOMYELIN PHOSPHODIESTERASE 4"/>
    <property type="match status" value="1"/>
</dbReference>
<evidence type="ECO:0000313" key="7">
    <source>
        <dbReference type="Proteomes" id="UP000287033"/>
    </source>
</evidence>
<keyword evidence="3 5" id="KW-1133">Transmembrane helix</keyword>
<evidence type="ECO:0000256" key="1">
    <source>
        <dbReference type="ARBA" id="ARBA00004167"/>
    </source>
</evidence>
<name>A0A401S1I0_CHIPU</name>
<evidence type="ECO:0008006" key="8">
    <source>
        <dbReference type="Google" id="ProtNLM"/>
    </source>
</evidence>
<dbReference type="InterPro" id="IPR024129">
    <property type="entry name" value="Sphingomy_SMPD4"/>
</dbReference>
<keyword evidence="7" id="KW-1185">Reference proteome</keyword>
<dbReference type="OMA" id="EERGKIH"/>
<evidence type="ECO:0000256" key="5">
    <source>
        <dbReference type="SAM" id="Phobius"/>
    </source>
</evidence>
<gene>
    <name evidence="6" type="ORF">chiPu_0002662</name>
</gene>
<dbReference type="Proteomes" id="UP000287033">
    <property type="component" value="Unassembled WGS sequence"/>
</dbReference>
<dbReference type="GO" id="GO:0046513">
    <property type="term" value="P:ceramide biosynthetic process"/>
    <property type="evidence" value="ECO:0007669"/>
    <property type="project" value="TreeGrafter"/>
</dbReference>
<accession>A0A401S1I0</accession>
<dbReference type="GO" id="GO:0006685">
    <property type="term" value="P:sphingomyelin catabolic process"/>
    <property type="evidence" value="ECO:0007669"/>
    <property type="project" value="TreeGrafter"/>
</dbReference>
<feature type="transmembrane region" description="Helical" evidence="5">
    <location>
        <begin position="777"/>
        <end position="796"/>
    </location>
</feature>
<evidence type="ECO:0000256" key="2">
    <source>
        <dbReference type="ARBA" id="ARBA00022692"/>
    </source>
</evidence>
<keyword evidence="4 5" id="KW-0472">Membrane</keyword>
<comment type="subcellular location">
    <subcellularLocation>
        <location evidence="1">Membrane</location>
        <topology evidence="1">Single-pass membrane protein</topology>
    </subcellularLocation>
</comment>
<dbReference type="OrthoDB" id="10251508at2759"/>